<dbReference type="AlphaFoldDB" id="A0A645BVC3"/>
<sequence length="67" mass="7716">MSLFIPHFLLAIPADAMKSQTMVLNHELIARFDILFDLTQQIFVYFLDIAAFYAQKVMMEMFIAGPS</sequence>
<comment type="caution">
    <text evidence="1">The sequence shown here is derived from an EMBL/GenBank/DDBJ whole genome shotgun (WGS) entry which is preliminary data.</text>
</comment>
<dbReference type="EMBL" id="VSSQ01022323">
    <property type="protein sequence ID" value="MPM68561.1"/>
    <property type="molecule type" value="Genomic_DNA"/>
</dbReference>
<evidence type="ECO:0000313" key="1">
    <source>
        <dbReference type="EMBL" id="MPM68561.1"/>
    </source>
</evidence>
<accession>A0A645BVC3</accession>
<protein>
    <submittedName>
        <fullName evidence="1">Uncharacterized protein</fullName>
    </submittedName>
</protein>
<proteinExistence type="predicted"/>
<organism evidence="1">
    <name type="scientific">bioreactor metagenome</name>
    <dbReference type="NCBI Taxonomy" id="1076179"/>
    <lineage>
        <taxon>unclassified sequences</taxon>
        <taxon>metagenomes</taxon>
        <taxon>ecological metagenomes</taxon>
    </lineage>
</organism>
<name>A0A645BVC3_9ZZZZ</name>
<gene>
    <name evidence="1" type="ORF">SDC9_115494</name>
</gene>
<reference evidence="1" key="1">
    <citation type="submission" date="2019-08" db="EMBL/GenBank/DDBJ databases">
        <authorList>
            <person name="Kucharzyk K."/>
            <person name="Murdoch R.W."/>
            <person name="Higgins S."/>
            <person name="Loffler F."/>
        </authorList>
    </citation>
    <scope>NUCLEOTIDE SEQUENCE</scope>
</reference>